<accession>A0A9Q1MVZ5</accession>
<comment type="subcellular location">
    <subcellularLocation>
        <location evidence="1">Cytoplasm</location>
    </subcellularLocation>
</comment>
<dbReference type="GO" id="GO:0055129">
    <property type="term" value="P:L-proline biosynthetic process"/>
    <property type="evidence" value="ECO:0007669"/>
    <property type="project" value="TreeGrafter"/>
</dbReference>
<dbReference type="GO" id="GO:0005737">
    <property type="term" value="C:cytoplasm"/>
    <property type="evidence" value="ECO:0007669"/>
    <property type="project" value="UniProtKB-SubCell"/>
</dbReference>
<evidence type="ECO:0000256" key="14">
    <source>
        <dbReference type="PROSITE-ProRule" id="PRU00708"/>
    </source>
</evidence>
<dbReference type="Pfam" id="PF03807">
    <property type="entry name" value="F420_oxidored"/>
    <property type="match status" value="1"/>
</dbReference>
<feature type="repeat" description="PPR" evidence="14">
    <location>
        <begin position="280"/>
        <end position="314"/>
    </location>
</feature>
<dbReference type="PANTHER" id="PTHR11645:SF0">
    <property type="entry name" value="PYRROLINE-5-CARBOXYLATE REDUCTASE 3"/>
    <property type="match status" value="1"/>
</dbReference>
<evidence type="ECO:0000256" key="12">
    <source>
        <dbReference type="ARBA" id="ARBA00050547"/>
    </source>
</evidence>
<evidence type="ECO:0000256" key="1">
    <source>
        <dbReference type="ARBA" id="ARBA00004496"/>
    </source>
</evidence>
<comment type="catalytic activity">
    <reaction evidence="13">
        <text>L-proline + NADP(+) = (S)-1-pyrroline-5-carboxylate + NADPH + 2 H(+)</text>
        <dbReference type="Rhea" id="RHEA:14109"/>
        <dbReference type="ChEBI" id="CHEBI:15378"/>
        <dbReference type="ChEBI" id="CHEBI:17388"/>
        <dbReference type="ChEBI" id="CHEBI:57783"/>
        <dbReference type="ChEBI" id="CHEBI:58349"/>
        <dbReference type="ChEBI" id="CHEBI:60039"/>
        <dbReference type="EC" id="1.5.1.2"/>
    </reaction>
</comment>
<proteinExistence type="inferred from homology"/>
<evidence type="ECO:0000256" key="7">
    <source>
        <dbReference type="ARBA" id="ARBA00022605"/>
    </source>
</evidence>
<feature type="domain" description="Pyrroline-5-carboxylate reductase catalytic N-terminal" evidence="15">
    <location>
        <begin position="405"/>
        <end position="496"/>
    </location>
</feature>
<dbReference type="InterPro" id="IPR028939">
    <property type="entry name" value="P5C_Rdtase_cat_N"/>
</dbReference>
<name>A0A9Q1MVZ5_9SOLA</name>
<evidence type="ECO:0000256" key="10">
    <source>
        <dbReference type="ARBA" id="ARBA00022857"/>
    </source>
</evidence>
<dbReference type="HAMAP" id="MF_01925">
    <property type="entry name" value="P5C_reductase"/>
    <property type="match status" value="1"/>
</dbReference>
<keyword evidence="10" id="KW-0521">NADP</keyword>
<dbReference type="PANTHER" id="PTHR11645">
    <property type="entry name" value="PYRROLINE-5-CARBOXYLATE REDUCTASE"/>
    <property type="match status" value="1"/>
</dbReference>
<dbReference type="InterPro" id="IPR036291">
    <property type="entry name" value="NAD(P)-bd_dom_sf"/>
</dbReference>
<evidence type="ECO:0000256" key="5">
    <source>
        <dbReference type="ARBA" id="ARBA00021413"/>
    </source>
</evidence>
<dbReference type="PROSITE" id="PS51375">
    <property type="entry name" value="PPR"/>
    <property type="match status" value="3"/>
</dbReference>
<comment type="catalytic activity">
    <reaction evidence="12">
        <text>L-proline + NAD(+) = (S)-1-pyrroline-5-carboxylate + NADH + 2 H(+)</text>
        <dbReference type="Rhea" id="RHEA:14105"/>
        <dbReference type="ChEBI" id="CHEBI:15378"/>
        <dbReference type="ChEBI" id="CHEBI:17388"/>
        <dbReference type="ChEBI" id="CHEBI:57540"/>
        <dbReference type="ChEBI" id="CHEBI:57945"/>
        <dbReference type="ChEBI" id="CHEBI:60039"/>
        <dbReference type="EC" id="1.5.1.2"/>
    </reaction>
</comment>
<evidence type="ECO:0000256" key="11">
    <source>
        <dbReference type="ARBA" id="ARBA00023002"/>
    </source>
</evidence>
<keyword evidence="18" id="KW-1185">Reference proteome</keyword>
<keyword evidence="6" id="KW-0963">Cytoplasm</keyword>
<dbReference type="EC" id="1.5.1.2" evidence="4"/>
<dbReference type="InterPro" id="IPR029036">
    <property type="entry name" value="P5CR_dimer"/>
</dbReference>
<dbReference type="Pfam" id="PF01535">
    <property type="entry name" value="PPR"/>
    <property type="match status" value="2"/>
</dbReference>
<organism evidence="17 18">
    <name type="scientific">Anisodus acutangulus</name>
    <dbReference type="NCBI Taxonomy" id="402998"/>
    <lineage>
        <taxon>Eukaryota</taxon>
        <taxon>Viridiplantae</taxon>
        <taxon>Streptophyta</taxon>
        <taxon>Embryophyta</taxon>
        <taxon>Tracheophyta</taxon>
        <taxon>Spermatophyta</taxon>
        <taxon>Magnoliopsida</taxon>
        <taxon>eudicotyledons</taxon>
        <taxon>Gunneridae</taxon>
        <taxon>Pentapetalae</taxon>
        <taxon>asterids</taxon>
        <taxon>lamiids</taxon>
        <taxon>Solanales</taxon>
        <taxon>Solanaceae</taxon>
        <taxon>Solanoideae</taxon>
        <taxon>Hyoscyameae</taxon>
        <taxon>Anisodus</taxon>
    </lineage>
</organism>
<comment type="similarity">
    <text evidence="3">Belongs to the pyrroline-5-carboxylate reductase family.</text>
</comment>
<dbReference type="Proteomes" id="UP001152561">
    <property type="component" value="Unassembled WGS sequence"/>
</dbReference>
<dbReference type="FunFam" id="3.40.50.720:FF:000190">
    <property type="entry name" value="Pyrroline-5-carboxylate reductase"/>
    <property type="match status" value="1"/>
</dbReference>
<comment type="pathway">
    <text evidence="2">Amino-acid biosynthesis; L-proline biosynthesis; L-proline from L-glutamate 5-semialdehyde: step 1/1.</text>
</comment>
<evidence type="ECO:0000313" key="17">
    <source>
        <dbReference type="EMBL" id="KAJ8567771.1"/>
    </source>
</evidence>
<comment type="caution">
    <text evidence="17">The sequence shown here is derived from an EMBL/GenBank/DDBJ whole genome shotgun (WGS) entry which is preliminary data.</text>
</comment>
<dbReference type="NCBIfam" id="TIGR00112">
    <property type="entry name" value="proC"/>
    <property type="match status" value="1"/>
</dbReference>
<keyword evidence="7" id="KW-0028">Amino-acid biosynthesis</keyword>
<dbReference type="EMBL" id="JAJAGQ010000003">
    <property type="protein sequence ID" value="KAJ8567771.1"/>
    <property type="molecule type" value="Genomic_DNA"/>
</dbReference>
<dbReference type="FunFam" id="1.25.40.10:FF:000344">
    <property type="entry name" value="Pentatricopeptide repeat-containing protein"/>
    <property type="match status" value="1"/>
</dbReference>
<gene>
    <name evidence="17" type="ORF">K7X08_019979</name>
</gene>
<reference evidence="18" key="1">
    <citation type="journal article" date="2023" name="Proc. Natl. Acad. Sci. U.S.A.">
        <title>Genomic and structural basis for evolution of tropane alkaloid biosynthesis.</title>
        <authorList>
            <person name="Wanga Y.-J."/>
            <person name="Taina T."/>
            <person name="Yua J.-Y."/>
            <person name="Lia J."/>
            <person name="Xua B."/>
            <person name="Chenc J."/>
            <person name="D'Auriad J.C."/>
            <person name="Huanga J.-P."/>
            <person name="Huanga S.-X."/>
        </authorList>
    </citation>
    <scope>NUCLEOTIDE SEQUENCE [LARGE SCALE GENOMIC DNA]</scope>
    <source>
        <strain evidence="18">cv. KIB-2019</strain>
    </source>
</reference>
<feature type="domain" description="Pyrroline-5-carboxylate reductase dimerisation" evidence="16">
    <location>
        <begin position="558"/>
        <end position="662"/>
    </location>
</feature>
<evidence type="ECO:0000256" key="6">
    <source>
        <dbReference type="ARBA" id="ARBA00022490"/>
    </source>
</evidence>
<keyword evidence="8" id="KW-0641">Proline biosynthesis</keyword>
<dbReference type="InterPro" id="IPR000304">
    <property type="entry name" value="Pyrroline-COOH_reductase"/>
</dbReference>
<dbReference type="OrthoDB" id="10263291at2759"/>
<dbReference type="Pfam" id="PF13041">
    <property type="entry name" value="PPR_2"/>
    <property type="match status" value="2"/>
</dbReference>
<dbReference type="NCBIfam" id="TIGR00756">
    <property type="entry name" value="PPR"/>
    <property type="match status" value="3"/>
</dbReference>
<evidence type="ECO:0000259" key="15">
    <source>
        <dbReference type="Pfam" id="PF03807"/>
    </source>
</evidence>
<evidence type="ECO:0000259" key="16">
    <source>
        <dbReference type="Pfam" id="PF14748"/>
    </source>
</evidence>
<dbReference type="GO" id="GO:0004735">
    <property type="term" value="F:pyrroline-5-carboxylate reductase activity"/>
    <property type="evidence" value="ECO:0007669"/>
    <property type="project" value="UniProtKB-EC"/>
</dbReference>
<dbReference type="Gene3D" id="1.25.40.10">
    <property type="entry name" value="Tetratricopeptide repeat domain"/>
    <property type="match status" value="3"/>
</dbReference>
<protein>
    <recommendedName>
        <fullName evidence="5">Pyrroline-5-carboxylate reductase</fullName>
        <ecNumber evidence="4">1.5.1.2</ecNumber>
    </recommendedName>
</protein>
<dbReference type="Gene3D" id="3.40.50.720">
    <property type="entry name" value="NAD(P)-binding Rossmann-like Domain"/>
    <property type="match status" value="1"/>
</dbReference>
<dbReference type="FunFam" id="1.10.3730.10:FF:000001">
    <property type="entry name" value="Pyrroline-5-carboxylate reductase"/>
    <property type="match status" value="1"/>
</dbReference>
<dbReference type="GO" id="GO:0016070">
    <property type="term" value="P:RNA metabolic process"/>
    <property type="evidence" value="ECO:0007669"/>
    <property type="project" value="UniProtKB-ARBA"/>
</dbReference>
<dbReference type="AlphaFoldDB" id="A0A9Q1MVZ5"/>
<dbReference type="FunFam" id="1.25.40.10:FF:000073">
    <property type="entry name" value="Pentatricopeptide repeat-containing protein chloroplastic"/>
    <property type="match status" value="1"/>
</dbReference>
<evidence type="ECO:0000256" key="8">
    <source>
        <dbReference type="ARBA" id="ARBA00022650"/>
    </source>
</evidence>
<keyword evidence="9" id="KW-0677">Repeat</keyword>
<dbReference type="SUPFAM" id="SSF51735">
    <property type="entry name" value="NAD(P)-binding Rossmann-fold domains"/>
    <property type="match status" value="1"/>
</dbReference>
<sequence length="665" mass="72241">MTSIRLRLTRFFATSKFTYAGWGDLLAVEKRNYHLIQESHDFPQQNMLEINSQLKELVKKGELENARQLFDKMTQRDEVSWTNMISGYVNASSPLQALSLFLEMRRDPSIRMDPFALSLAVKACGLSMNLRCGELLHGYSIKTDFVCSVFVGSSLVDMYMKAGNVLEGCRVFDEMPLRNVVSWTAVITGLVRAGYNEEGLVYFSEMWRDGVECDSYAYAIVLKACADIGCLNYGREMHTRIVKKGLDMSSYVANSLATMYNKCGKLNYGMCLFARMRLQDVVSWTTVITTYVQIGQDQYAIQAFLRMKESSVSPNEYTFAAVVAACANLSRLDWGVQLHANVLCVAADVSNNLMFLSRLPSSSRVACVLALVELEGCDKGKVLWNAVQMGGMKAFPNGECLSDSKVGFIGAGKMAESIAKGVVKSRILPASRIRTAHTGSARPTAFESIGVKIFDTNNQVVEDSDVIIFSVKPQVGMSQLRPFLSEKQLLASVAAGVKLKDLQEWAGQGRFIRVMPNTPSAVGEAATVFTLGEKATTEDGELISQLFGAIGKVWKADEKLFDAVTGLSGSGPAYVFLAIEALADGGVAAGLPRELAVGLASQTVLGAASMVTGMAKHLGQLKGDVASPGGTIIAGIHQLEKSGFRGILMNAVVAAAKRSRELSQN</sequence>
<evidence type="ECO:0000256" key="2">
    <source>
        <dbReference type="ARBA" id="ARBA00005205"/>
    </source>
</evidence>
<evidence type="ECO:0000256" key="9">
    <source>
        <dbReference type="ARBA" id="ARBA00022737"/>
    </source>
</evidence>
<keyword evidence="11" id="KW-0560">Oxidoreductase</keyword>
<dbReference type="InterPro" id="IPR011990">
    <property type="entry name" value="TPR-like_helical_dom_sf"/>
</dbReference>
<evidence type="ECO:0000256" key="4">
    <source>
        <dbReference type="ARBA" id="ARBA00012855"/>
    </source>
</evidence>
<dbReference type="Gene3D" id="1.10.3730.10">
    <property type="entry name" value="ProC C-terminal domain-like"/>
    <property type="match status" value="1"/>
</dbReference>
<feature type="repeat" description="PPR" evidence="14">
    <location>
        <begin position="77"/>
        <end position="107"/>
    </location>
</feature>
<evidence type="ECO:0000256" key="3">
    <source>
        <dbReference type="ARBA" id="ARBA00005525"/>
    </source>
</evidence>
<dbReference type="InterPro" id="IPR008927">
    <property type="entry name" value="6-PGluconate_DH-like_C_sf"/>
</dbReference>
<dbReference type="Pfam" id="PF14748">
    <property type="entry name" value="P5CR_dimer"/>
    <property type="match status" value="1"/>
</dbReference>
<evidence type="ECO:0000313" key="18">
    <source>
        <dbReference type="Proteomes" id="UP001152561"/>
    </source>
</evidence>
<feature type="repeat" description="PPR" evidence="14">
    <location>
        <begin position="179"/>
        <end position="213"/>
    </location>
</feature>
<dbReference type="InterPro" id="IPR002885">
    <property type="entry name" value="PPR_rpt"/>
</dbReference>
<dbReference type="SUPFAM" id="SSF48179">
    <property type="entry name" value="6-phosphogluconate dehydrogenase C-terminal domain-like"/>
    <property type="match status" value="1"/>
</dbReference>
<evidence type="ECO:0000256" key="13">
    <source>
        <dbReference type="ARBA" id="ARBA00052690"/>
    </source>
</evidence>